<evidence type="ECO:0000313" key="8">
    <source>
        <dbReference type="Proteomes" id="UP001152795"/>
    </source>
</evidence>
<comment type="caution">
    <text evidence="7">The sequence shown here is derived from an EMBL/GenBank/DDBJ whole genome shotgun (WGS) entry which is preliminary data.</text>
</comment>
<keyword evidence="5 6" id="KW-0496">Mitochondrion</keyword>
<comment type="subcellular location">
    <subcellularLocation>
        <location evidence="1 6">Mitochondrion</location>
    </subcellularLocation>
</comment>
<dbReference type="Proteomes" id="UP001152795">
    <property type="component" value="Unassembled WGS sequence"/>
</dbReference>
<dbReference type="InterPro" id="IPR004434">
    <property type="entry name" value="Isocitrate_DH_NAD"/>
</dbReference>
<dbReference type="FunFam" id="3.40.718.10:FF:000001">
    <property type="entry name" value="Isocitrate dehydrogenase [NAD] subunit, mitochondrial"/>
    <property type="match status" value="1"/>
</dbReference>
<dbReference type="Pfam" id="PF00180">
    <property type="entry name" value="Iso_dh"/>
    <property type="match status" value="1"/>
</dbReference>
<dbReference type="InterPro" id="IPR019818">
    <property type="entry name" value="IsoCit/isopropylmalate_DH_CS"/>
</dbReference>
<dbReference type="InterPro" id="IPR024084">
    <property type="entry name" value="IsoPropMal-DH-like_dom"/>
</dbReference>
<dbReference type="NCBIfam" id="TIGR00175">
    <property type="entry name" value="mito_nad_idh"/>
    <property type="match status" value="1"/>
</dbReference>
<dbReference type="SUPFAM" id="SSF53659">
    <property type="entry name" value="Isocitrate/Isopropylmalate dehydrogenase-like"/>
    <property type="match status" value="1"/>
</dbReference>
<dbReference type="PANTHER" id="PTHR11835">
    <property type="entry name" value="DECARBOXYLATING DEHYDROGENASES-ISOCITRATE, ISOPROPYLMALATE, TARTRATE"/>
    <property type="match status" value="1"/>
</dbReference>
<evidence type="ECO:0000256" key="6">
    <source>
        <dbReference type="RuleBase" id="RU361266"/>
    </source>
</evidence>
<dbReference type="PROSITE" id="PS00470">
    <property type="entry name" value="IDH_IMDH"/>
    <property type="match status" value="1"/>
</dbReference>
<dbReference type="AlphaFoldDB" id="A0A6S7I4P4"/>
<evidence type="ECO:0000256" key="5">
    <source>
        <dbReference type="ARBA" id="ARBA00023128"/>
    </source>
</evidence>
<organism evidence="7 8">
    <name type="scientific">Paramuricea clavata</name>
    <name type="common">Red gorgonian</name>
    <name type="synonym">Violescent sea-whip</name>
    <dbReference type="NCBI Taxonomy" id="317549"/>
    <lineage>
        <taxon>Eukaryota</taxon>
        <taxon>Metazoa</taxon>
        <taxon>Cnidaria</taxon>
        <taxon>Anthozoa</taxon>
        <taxon>Octocorallia</taxon>
        <taxon>Malacalcyonacea</taxon>
        <taxon>Plexauridae</taxon>
        <taxon>Paramuricea</taxon>
    </lineage>
</organism>
<proteinExistence type="inferred from homology"/>
<evidence type="ECO:0000256" key="2">
    <source>
        <dbReference type="ARBA" id="ARBA00007769"/>
    </source>
</evidence>
<evidence type="ECO:0000256" key="1">
    <source>
        <dbReference type="ARBA" id="ARBA00004173"/>
    </source>
</evidence>
<dbReference type="SMART" id="SM01329">
    <property type="entry name" value="Iso_dh"/>
    <property type="match status" value="1"/>
</dbReference>
<keyword evidence="3 6" id="KW-0816">Tricarboxylic acid cycle</keyword>
<dbReference type="GO" id="GO:0006102">
    <property type="term" value="P:isocitrate metabolic process"/>
    <property type="evidence" value="ECO:0007669"/>
    <property type="project" value="TreeGrafter"/>
</dbReference>
<evidence type="ECO:0000256" key="3">
    <source>
        <dbReference type="ARBA" id="ARBA00022532"/>
    </source>
</evidence>
<accession>A0A6S7I4P4</accession>
<protein>
    <recommendedName>
        <fullName evidence="6">Isocitrate dehydrogenase [NAD] subunit, mitochondrial</fullName>
    </recommendedName>
</protein>
<keyword evidence="4 6" id="KW-0809">Transit peptide</keyword>
<sequence length="315" mass="35173">MHFCFFAFSGFSDRQQLTDRMEDVLISIQRNGVALKGNLHTPIETPSFKSLNVQLRVKLDLYANVVKCKSFENIKTRHQNVDLVMIRENTEGEYSHLEHENVPGVVESLKIMTEEKCSKIAKFAFEYARNNGRKKVTSIHKANIMKLGDGLFLRCCDEVSRDYPDIEYNSMIIDNCCMQLVANPEQFDVMVMPNLYGNIVSNIATSLVGGPGLVPGENVGDNYALFESGTRNTGADLVGKNISNPFGFLFASTLMLQHVGFKAHASVINNAIFRVISAGQHLTPDIGGTSYTTDCLKALRDELDKELPLDVVMYE</sequence>
<dbReference type="GO" id="GO:0005739">
    <property type="term" value="C:mitochondrion"/>
    <property type="evidence" value="ECO:0007669"/>
    <property type="project" value="UniProtKB-SubCell"/>
</dbReference>
<dbReference type="GO" id="GO:0016616">
    <property type="term" value="F:oxidoreductase activity, acting on the CH-OH group of donors, NAD or NADP as acceptor"/>
    <property type="evidence" value="ECO:0007669"/>
    <property type="project" value="InterPro"/>
</dbReference>
<dbReference type="GO" id="GO:0051287">
    <property type="term" value="F:NAD binding"/>
    <property type="evidence" value="ECO:0007669"/>
    <property type="project" value="UniProtKB-UniRule"/>
</dbReference>
<comment type="similarity">
    <text evidence="2 6">Belongs to the isocitrate and isopropylmalate dehydrogenases family.</text>
</comment>
<evidence type="ECO:0000313" key="7">
    <source>
        <dbReference type="EMBL" id="CAB4012027.1"/>
    </source>
</evidence>
<gene>
    <name evidence="7" type="ORF">PACLA_8A069188</name>
</gene>
<keyword evidence="8" id="KW-1185">Reference proteome</keyword>
<dbReference type="GO" id="GO:0006099">
    <property type="term" value="P:tricarboxylic acid cycle"/>
    <property type="evidence" value="ECO:0007669"/>
    <property type="project" value="UniProtKB-UniRule"/>
</dbReference>
<dbReference type="OrthoDB" id="10261637at2759"/>
<dbReference type="EMBL" id="CACRXK020007349">
    <property type="protein sequence ID" value="CAB4012027.1"/>
    <property type="molecule type" value="Genomic_DNA"/>
</dbReference>
<dbReference type="PANTHER" id="PTHR11835:SF60">
    <property type="entry name" value="ISOCITRATE DEHYDROGENASE [NAD] SUBUNIT, MITOCHONDRIAL"/>
    <property type="match status" value="1"/>
</dbReference>
<evidence type="ECO:0000256" key="4">
    <source>
        <dbReference type="ARBA" id="ARBA00022946"/>
    </source>
</evidence>
<dbReference type="Gene3D" id="3.40.718.10">
    <property type="entry name" value="Isopropylmalate Dehydrogenase"/>
    <property type="match status" value="1"/>
</dbReference>
<dbReference type="GO" id="GO:0000287">
    <property type="term" value="F:magnesium ion binding"/>
    <property type="evidence" value="ECO:0007669"/>
    <property type="project" value="UniProtKB-UniRule"/>
</dbReference>
<name>A0A6S7I4P4_PARCT</name>
<reference evidence="7" key="1">
    <citation type="submission" date="2020-04" db="EMBL/GenBank/DDBJ databases">
        <authorList>
            <person name="Alioto T."/>
            <person name="Alioto T."/>
            <person name="Gomez Garrido J."/>
        </authorList>
    </citation>
    <scope>NUCLEOTIDE SEQUENCE</scope>
    <source>
        <strain evidence="7">A484AB</strain>
    </source>
</reference>